<evidence type="ECO:0000256" key="4">
    <source>
        <dbReference type="ARBA" id="ARBA00005985"/>
    </source>
</evidence>
<reference evidence="10" key="1">
    <citation type="submission" date="2018-04" db="EMBL/GenBank/DDBJ databases">
        <title>Whole genome sequencing of Hypsizygus marmoreus.</title>
        <authorList>
            <person name="Choi I.-G."/>
            <person name="Min B."/>
            <person name="Kim J.-G."/>
            <person name="Kim S."/>
            <person name="Oh Y.-L."/>
            <person name="Kong W.-S."/>
            <person name="Park H."/>
            <person name="Jeong J."/>
            <person name="Song E.-S."/>
        </authorList>
    </citation>
    <scope>NUCLEOTIDE SEQUENCE [LARGE SCALE GENOMIC DNA]</scope>
    <source>
        <strain evidence="10">51987-8</strain>
    </source>
</reference>
<comment type="pathway">
    <text evidence="3">Secondary metabolite biosynthesis.</text>
</comment>
<dbReference type="GO" id="GO:0016765">
    <property type="term" value="F:transferase activity, transferring alkyl or aryl (other than methyl) groups"/>
    <property type="evidence" value="ECO:0007669"/>
    <property type="project" value="InterPro"/>
</dbReference>
<evidence type="ECO:0000256" key="1">
    <source>
        <dbReference type="ARBA" id="ARBA00001946"/>
    </source>
</evidence>
<keyword evidence="5" id="KW-0808">Transferase</keyword>
<dbReference type="FunFam" id="1.10.357.140:FF:000008">
    <property type="entry name" value="4-hydroxybenzoate octaprenyltransferase"/>
    <property type="match status" value="1"/>
</dbReference>
<dbReference type="EMBL" id="LUEZ02000069">
    <property type="protein sequence ID" value="RDB20300.1"/>
    <property type="molecule type" value="Genomic_DNA"/>
</dbReference>
<dbReference type="OrthoDB" id="18170at2759"/>
<feature type="transmembrane region" description="Helical" evidence="9">
    <location>
        <begin position="120"/>
        <end position="142"/>
    </location>
</feature>
<dbReference type="AlphaFoldDB" id="A0A369JGH7"/>
<dbReference type="Proteomes" id="UP000076154">
    <property type="component" value="Unassembled WGS sequence"/>
</dbReference>
<dbReference type="PANTHER" id="PTHR11048">
    <property type="entry name" value="PRENYLTRANSFERASES"/>
    <property type="match status" value="1"/>
</dbReference>
<evidence type="ECO:0000256" key="9">
    <source>
        <dbReference type="SAM" id="Phobius"/>
    </source>
</evidence>
<evidence type="ECO:0000256" key="2">
    <source>
        <dbReference type="ARBA" id="ARBA00004141"/>
    </source>
</evidence>
<name>A0A369JGH7_HYPMA</name>
<feature type="transmembrane region" description="Helical" evidence="9">
    <location>
        <begin position="163"/>
        <end position="186"/>
    </location>
</feature>
<dbReference type="Gene3D" id="1.10.357.140">
    <property type="entry name" value="UbiA prenyltransferase"/>
    <property type="match status" value="1"/>
</dbReference>
<organism evidence="10 11">
    <name type="scientific">Hypsizygus marmoreus</name>
    <name type="common">White beech mushroom</name>
    <name type="synonym">Agaricus marmoreus</name>
    <dbReference type="NCBI Taxonomy" id="39966"/>
    <lineage>
        <taxon>Eukaryota</taxon>
        <taxon>Fungi</taxon>
        <taxon>Dikarya</taxon>
        <taxon>Basidiomycota</taxon>
        <taxon>Agaricomycotina</taxon>
        <taxon>Agaricomycetes</taxon>
        <taxon>Agaricomycetidae</taxon>
        <taxon>Agaricales</taxon>
        <taxon>Tricholomatineae</taxon>
        <taxon>Lyophyllaceae</taxon>
        <taxon>Hypsizygus</taxon>
    </lineage>
</organism>
<comment type="subcellular location">
    <subcellularLocation>
        <location evidence="2">Membrane</location>
        <topology evidence="2">Multi-pass membrane protein</topology>
    </subcellularLocation>
</comment>
<evidence type="ECO:0000256" key="3">
    <source>
        <dbReference type="ARBA" id="ARBA00005179"/>
    </source>
</evidence>
<dbReference type="InterPro" id="IPR039653">
    <property type="entry name" value="Prenyltransferase"/>
</dbReference>
<dbReference type="STRING" id="39966.A0A369JGH7"/>
<evidence type="ECO:0000256" key="8">
    <source>
        <dbReference type="ARBA" id="ARBA00023136"/>
    </source>
</evidence>
<dbReference type="GO" id="GO:0005886">
    <property type="term" value="C:plasma membrane"/>
    <property type="evidence" value="ECO:0007669"/>
    <property type="project" value="TreeGrafter"/>
</dbReference>
<comment type="similarity">
    <text evidence="4">Belongs to the UbiA prenyltransferase family.</text>
</comment>
<evidence type="ECO:0000313" key="10">
    <source>
        <dbReference type="EMBL" id="RDB20300.1"/>
    </source>
</evidence>
<gene>
    <name evidence="10" type="primary">COQ2</name>
    <name evidence="10" type="ORF">Hypma_012659</name>
</gene>
<dbReference type="GO" id="GO:0006744">
    <property type="term" value="P:ubiquinone biosynthetic process"/>
    <property type="evidence" value="ECO:0007669"/>
    <property type="project" value="TreeGrafter"/>
</dbReference>
<dbReference type="Gene3D" id="1.20.120.1780">
    <property type="entry name" value="UbiA prenyltransferase"/>
    <property type="match status" value="1"/>
</dbReference>
<evidence type="ECO:0000256" key="7">
    <source>
        <dbReference type="ARBA" id="ARBA00022989"/>
    </source>
</evidence>
<dbReference type="InterPro" id="IPR044878">
    <property type="entry name" value="UbiA_sf"/>
</dbReference>
<evidence type="ECO:0000256" key="5">
    <source>
        <dbReference type="ARBA" id="ARBA00022679"/>
    </source>
</evidence>
<feature type="transmembrane region" description="Helical" evidence="9">
    <location>
        <begin position="192"/>
        <end position="214"/>
    </location>
</feature>
<sequence length="326" mass="36689">MAEVPSNLKQFQRLIQQEIFVFPTRQELQACWELCRLSRNLGFWVSWLPVAWSIAMVYHAQPGISASAALSRAGLYIPLCFGLKSLVMTIDDILDADIDEKVPRTRNRALPRKAISRVRAWLFFFLQVVIGVYSALTILRPATLRVSMMVWPMYIIYPTCKRWTYFAPVMLGLMLKIGALMGWIDLTMDNQIPWVTLIALYFGACLWTIVYETIYQYQDKAEDIALGLYSMAILFGKMTIPICVMATFGFMGSFYFAGVSNGQGYAFYIGITCAGGLQLARLLKTDIEKPGDCEKVFRGTPLIGQIILGGLVIDAVLQRVVNGIPL</sequence>
<keyword evidence="6 9" id="KW-0812">Transmembrane</keyword>
<accession>A0A369JGH7</accession>
<dbReference type="InterPro" id="IPR000537">
    <property type="entry name" value="UbiA_prenyltransferase"/>
</dbReference>
<dbReference type="InParanoid" id="A0A369JGH7"/>
<dbReference type="PANTHER" id="PTHR11048:SF28">
    <property type="entry name" value="4-HYDROXYBENZOATE POLYPRENYLTRANSFERASE, MITOCHONDRIAL"/>
    <property type="match status" value="1"/>
</dbReference>
<dbReference type="CDD" id="cd13959">
    <property type="entry name" value="PT_UbiA_COQ2"/>
    <property type="match status" value="1"/>
</dbReference>
<dbReference type="FunFam" id="1.20.120.1780:FF:000001">
    <property type="entry name" value="4-hydroxybenzoate octaprenyltransferase"/>
    <property type="match status" value="1"/>
</dbReference>
<keyword evidence="11" id="KW-1185">Reference proteome</keyword>
<comment type="cofactor">
    <cofactor evidence="1">
        <name>Mg(2+)</name>
        <dbReference type="ChEBI" id="CHEBI:18420"/>
    </cofactor>
</comment>
<keyword evidence="8 9" id="KW-0472">Membrane</keyword>
<feature type="transmembrane region" description="Helical" evidence="9">
    <location>
        <begin position="265"/>
        <end position="283"/>
    </location>
</feature>
<protein>
    <submittedName>
        <fullName evidence="10">4-hydroxybenzoate polyprenyltransferase, mitochondrial</fullName>
    </submittedName>
</protein>
<evidence type="ECO:0000313" key="11">
    <source>
        <dbReference type="Proteomes" id="UP000076154"/>
    </source>
</evidence>
<dbReference type="Pfam" id="PF01040">
    <property type="entry name" value="UbiA"/>
    <property type="match status" value="1"/>
</dbReference>
<evidence type="ECO:0000256" key="6">
    <source>
        <dbReference type="ARBA" id="ARBA00022692"/>
    </source>
</evidence>
<comment type="caution">
    <text evidence="10">The sequence shown here is derived from an EMBL/GenBank/DDBJ whole genome shotgun (WGS) entry which is preliminary data.</text>
</comment>
<feature type="transmembrane region" description="Helical" evidence="9">
    <location>
        <begin position="226"/>
        <end position="259"/>
    </location>
</feature>
<proteinExistence type="inferred from homology"/>
<keyword evidence="7 9" id="KW-1133">Transmembrane helix</keyword>